<dbReference type="InterPro" id="IPR029044">
    <property type="entry name" value="Nucleotide-diphossugar_trans"/>
</dbReference>
<keyword evidence="5" id="KW-1185">Reference proteome</keyword>
<evidence type="ECO:0000259" key="2">
    <source>
        <dbReference type="Pfam" id="PF00535"/>
    </source>
</evidence>
<dbReference type="Pfam" id="PF00535">
    <property type="entry name" value="Glycos_transf_2"/>
    <property type="match status" value="1"/>
</dbReference>
<evidence type="ECO:0000256" key="1">
    <source>
        <dbReference type="ARBA" id="ARBA00022679"/>
    </source>
</evidence>
<sequence length="285" mass="32747">MNKSGDRTPSASVIVSTFNQPQWLRKALWGFENQLEKNFEIIIADDGSGEETAALIREFQENSKLKITHVWQEDHGFQKTKILNKAIKAAKGEYMIFTDGDCIPRNDLVSTHFGQSRPGCFLSAGYFKLSLELSKKITEDDVISQRCFDAAWLLENGQKKTFKLNKLTSSGLKEDFLNTFTTTSATWDGNNASGWRKDILAINGFDERMQYGGEDREMGERLMNYGIKPLQIRYSTVTLHLDHERGYVKKEMIVKNRAIRKITKKEKRVWTNYGIEQQMNLLHTS</sequence>
<keyword evidence="1" id="KW-0808">Transferase</keyword>
<dbReference type="InterPro" id="IPR001173">
    <property type="entry name" value="Glyco_trans_2-like"/>
</dbReference>
<name>A0ABS5S5J9_9FLAO</name>
<dbReference type="PANTHER" id="PTHR43685">
    <property type="entry name" value="GLYCOSYLTRANSFERASE"/>
    <property type="match status" value="1"/>
</dbReference>
<evidence type="ECO:0000259" key="3">
    <source>
        <dbReference type="Pfam" id="PF02709"/>
    </source>
</evidence>
<feature type="domain" description="Glycosyltransferase 2-like" evidence="2">
    <location>
        <begin position="12"/>
        <end position="109"/>
    </location>
</feature>
<reference evidence="4 5" key="1">
    <citation type="submission" date="2021-05" db="EMBL/GenBank/DDBJ databases">
        <title>Aequorivita echinoideorum JCM 30378 genome.</title>
        <authorList>
            <person name="Zhang H."/>
            <person name="Li C."/>
        </authorList>
    </citation>
    <scope>NUCLEOTIDE SEQUENCE [LARGE SCALE GENOMIC DNA]</scope>
    <source>
        <strain evidence="4 5">JCM30378</strain>
    </source>
</reference>
<dbReference type="Proteomes" id="UP001297092">
    <property type="component" value="Unassembled WGS sequence"/>
</dbReference>
<evidence type="ECO:0000313" key="4">
    <source>
        <dbReference type="EMBL" id="MBT0608494.1"/>
    </source>
</evidence>
<dbReference type="SUPFAM" id="SSF53448">
    <property type="entry name" value="Nucleotide-diphospho-sugar transferases"/>
    <property type="match status" value="1"/>
</dbReference>
<dbReference type="InterPro" id="IPR027791">
    <property type="entry name" value="Galactosyl_T_C"/>
</dbReference>
<dbReference type="PANTHER" id="PTHR43685:SF3">
    <property type="entry name" value="SLR2126 PROTEIN"/>
    <property type="match status" value="1"/>
</dbReference>
<dbReference type="CDD" id="cd06420">
    <property type="entry name" value="GT2_Chondriotin_Pol_N"/>
    <property type="match status" value="1"/>
</dbReference>
<dbReference type="Gene3D" id="3.90.550.10">
    <property type="entry name" value="Spore Coat Polysaccharide Biosynthesis Protein SpsA, Chain A"/>
    <property type="match status" value="1"/>
</dbReference>
<organism evidence="4 5">
    <name type="scientific">Aequorivita echinoideorum</name>
    <dbReference type="NCBI Taxonomy" id="1549647"/>
    <lineage>
        <taxon>Bacteria</taxon>
        <taxon>Pseudomonadati</taxon>
        <taxon>Bacteroidota</taxon>
        <taxon>Flavobacteriia</taxon>
        <taxon>Flavobacteriales</taxon>
        <taxon>Flavobacteriaceae</taxon>
        <taxon>Aequorivita</taxon>
    </lineage>
</organism>
<dbReference type="EMBL" id="JAHCTB010000004">
    <property type="protein sequence ID" value="MBT0608494.1"/>
    <property type="molecule type" value="Genomic_DNA"/>
</dbReference>
<feature type="domain" description="Galactosyltransferase C-terminal" evidence="3">
    <location>
        <begin position="192"/>
        <end position="228"/>
    </location>
</feature>
<comment type="caution">
    <text evidence="4">The sequence shown here is derived from an EMBL/GenBank/DDBJ whole genome shotgun (WGS) entry which is preliminary data.</text>
</comment>
<protein>
    <submittedName>
        <fullName evidence="4">Glycosyltransferase family 2 protein</fullName>
    </submittedName>
</protein>
<dbReference type="InterPro" id="IPR050834">
    <property type="entry name" value="Glycosyltransf_2"/>
</dbReference>
<proteinExistence type="predicted"/>
<accession>A0ABS5S5J9</accession>
<evidence type="ECO:0000313" key="5">
    <source>
        <dbReference type="Proteomes" id="UP001297092"/>
    </source>
</evidence>
<dbReference type="Pfam" id="PF02709">
    <property type="entry name" value="Glyco_transf_7C"/>
    <property type="match status" value="1"/>
</dbReference>
<gene>
    <name evidence="4" type="ORF">KIV10_09895</name>
</gene>